<dbReference type="Proteomes" id="UP000198647">
    <property type="component" value="Unassembled WGS sequence"/>
</dbReference>
<accession>A0A1H3BZ27</accession>
<dbReference type="RefSeq" id="WP_008592264.1">
    <property type="nucleotide sequence ID" value="NZ_FNOS01000001.1"/>
</dbReference>
<feature type="transmembrane region" description="Helical" evidence="1">
    <location>
        <begin position="20"/>
        <end position="40"/>
    </location>
</feature>
<feature type="transmembrane region" description="Helical" evidence="1">
    <location>
        <begin position="109"/>
        <end position="127"/>
    </location>
</feature>
<proteinExistence type="predicted"/>
<organism evidence="2 3">
    <name type="scientific">Salimicrobium album</name>
    <dbReference type="NCBI Taxonomy" id="50717"/>
    <lineage>
        <taxon>Bacteria</taxon>
        <taxon>Bacillati</taxon>
        <taxon>Bacillota</taxon>
        <taxon>Bacilli</taxon>
        <taxon>Bacillales</taxon>
        <taxon>Bacillaceae</taxon>
        <taxon>Salimicrobium</taxon>
    </lineage>
</organism>
<gene>
    <name evidence="2" type="ORF">SAMN04488081_0622</name>
</gene>
<keyword evidence="1" id="KW-0472">Membrane</keyword>
<name>A0A1H3BZ27_9BACI</name>
<sequence>MMNCWKSVNINKEFGLNRIYIFSIFIGVISFLILFIPLSMYHGSNEVKDYGLFPVVVVLFLLPLFHRLMHMLPLLLSYKRMKVFLKFRKRVFPTFFYQCKSKLSKQTSILMALGPTLFISAPSYMMAYMFPDYFVYFMLITSVNLAMSFTDFLYLYHFVKAPRRCIIENAKDGYDILIQRKEA</sequence>
<protein>
    <submittedName>
        <fullName evidence="2">Zincin peptidase</fullName>
    </submittedName>
</protein>
<feature type="transmembrane region" description="Helical" evidence="1">
    <location>
        <begin position="52"/>
        <end position="78"/>
    </location>
</feature>
<keyword evidence="3" id="KW-1185">Reference proteome</keyword>
<evidence type="ECO:0000313" key="3">
    <source>
        <dbReference type="Proteomes" id="UP000198647"/>
    </source>
</evidence>
<dbReference type="Pfam" id="PF11667">
    <property type="entry name" value="DUF3267"/>
    <property type="match status" value="1"/>
</dbReference>
<dbReference type="InterPro" id="IPR021683">
    <property type="entry name" value="DUF3267"/>
</dbReference>
<evidence type="ECO:0000256" key="1">
    <source>
        <dbReference type="SAM" id="Phobius"/>
    </source>
</evidence>
<dbReference type="EMBL" id="FNOS01000001">
    <property type="protein sequence ID" value="SDX47110.1"/>
    <property type="molecule type" value="Genomic_DNA"/>
</dbReference>
<comment type="caution">
    <text evidence="2">The sequence shown here is derived from an EMBL/GenBank/DDBJ whole genome shotgun (WGS) entry which is preliminary data.</text>
</comment>
<feature type="transmembrane region" description="Helical" evidence="1">
    <location>
        <begin position="133"/>
        <end position="156"/>
    </location>
</feature>
<keyword evidence="1" id="KW-1133">Transmembrane helix</keyword>
<keyword evidence="1" id="KW-0812">Transmembrane</keyword>
<evidence type="ECO:0000313" key="2">
    <source>
        <dbReference type="EMBL" id="SDX47110.1"/>
    </source>
</evidence>
<reference evidence="2 3" key="1">
    <citation type="submission" date="2016-10" db="EMBL/GenBank/DDBJ databases">
        <authorList>
            <person name="Varghese N."/>
            <person name="Submissions S."/>
        </authorList>
    </citation>
    <scope>NUCLEOTIDE SEQUENCE [LARGE SCALE GENOMIC DNA]</scope>
    <source>
        <strain evidence="2 3">DSM 20748</strain>
    </source>
</reference>